<proteinExistence type="predicted"/>
<name>A0A1X7UWG5_AMPQE</name>
<dbReference type="Gene3D" id="3.30.70.270">
    <property type="match status" value="1"/>
</dbReference>
<dbReference type="AlphaFoldDB" id="A0A1X7UWG5"/>
<protein>
    <recommendedName>
        <fullName evidence="2">Reverse transcriptase domain-containing protein</fullName>
    </recommendedName>
</protein>
<dbReference type="InterPro" id="IPR050951">
    <property type="entry name" value="Retrovirus_Pol_polyprotein"/>
</dbReference>
<evidence type="ECO:0000313" key="1">
    <source>
        <dbReference type="EnsemblMetazoa" id="Aqu2.1.32330_001"/>
    </source>
</evidence>
<dbReference type="InterPro" id="IPR043128">
    <property type="entry name" value="Rev_trsase/Diguanyl_cyclase"/>
</dbReference>
<accession>A0A1X7UWG5</accession>
<dbReference type="EnsemblMetazoa" id="Aqu2.1.32330_001">
    <property type="protein sequence ID" value="Aqu2.1.32330_001"/>
    <property type="gene ID" value="Aqu2.1.32330"/>
</dbReference>
<dbReference type="PANTHER" id="PTHR37984">
    <property type="entry name" value="PROTEIN CBG26694"/>
    <property type="match status" value="1"/>
</dbReference>
<evidence type="ECO:0008006" key="2">
    <source>
        <dbReference type="Google" id="ProtNLM"/>
    </source>
</evidence>
<dbReference type="InterPro" id="IPR043502">
    <property type="entry name" value="DNA/RNA_pol_sf"/>
</dbReference>
<organism evidence="1">
    <name type="scientific">Amphimedon queenslandica</name>
    <name type="common">Sponge</name>
    <dbReference type="NCBI Taxonomy" id="400682"/>
    <lineage>
        <taxon>Eukaryota</taxon>
        <taxon>Metazoa</taxon>
        <taxon>Porifera</taxon>
        <taxon>Demospongiae</taxon>
        <taxon>Heteroscleromorpha</taxon>
        <taxon>Haplosclerida</taxon>
        <taxon>Niphatidae</taxon>
        <taxon>Amphimedon</taxon>
    </lineage>
</organism>
<dbReference type="PANTHER" id="PTHR37984:SF5">
    <property type="entry name" value="PROTEIN NYNRIN-LIKE"/>
    <property type="match status" value="1"/>
</dbReference>
<reference evidence="1" key="1">
    <citation type="submission" date="2017-05" db="UniProtKB">
        <authorList>
            <consortium name="EnsemblMetazoa"/>
        </authorList>
    </citation>
    <scope>IDENTIFICATION</scope>
</reference>
<dbReference type="InParanoid" id="A0A1X7UWG5"/>
<dbReference type="SUPFAM" id="SSF56672">
    <property type="entry name" value="DNA/RNA polymerases"/>
    <property type="match status" value="1"/>
</dbReference>
<sequence length="294" mass="33266">MRKTGETKDSRAVEGVKNIDQRDLTTTVPRDQVNPRSNHKRWGHLSHIPKFVQNVERIIPLGRTLALLGCRRQDGVLQRSTTTLVGLSRYFLNVKECFEATMEKGKMKAQETIYVVEGLQSPSVKAELARLESEGVISRVTEPSDWCAGMVVVPKANHKVRICVDLTIDHVLAQIRYAKHFSKLNANSGFWHIELSPESSMITFITLFGRFKFNQLPFGISSAPEYFQRKISEILSGIEGHVVNEIGVSPDLQKTKAIVNTPRPTNIVETERFIRMLNQLSKFSTHLSEKTKPI</sequence>
<dbReference type="CDD" id="cd01647">
    <property type="entry name" value="RT_LTR"/>
    <property type="match status" value="1"/>
</dbReference>
<dbReference type="Gene3D" id="3.10.10.10">
    <property type="entry name" value="HIV Type 1 Reverse Transcriptase, subunit A, domain 1"/>
    <property type="match status" value="1"/>
</dbReference>
<dbReference type="eggNOG" id="KOG0017">
    <property type="taxonomic scope" value="Eukaryota"/>
</dbReference>